<dbReference type="Proteomes" id="UP000582659">
    <property type="component" value="Unassembled WGS sequence"/>
</dbReference>
<feature type="compositionally biased region" description="Polar residues" evidence="1">
    <location>
        <begin position="521"/>
        <end position="533"/>
    </location>
</feature>
<dbReference type="Proteomes" id="UP000659654">
    <property type="component" value="Unassembled WGS sequence"/>
</dbReference>
<protein>
    <submittedName>
        <fullName evidence="2">(pine wood nematode) hypothetical protein</fullName>
    </submittedName>
</protein>
<name>A0A7I8WPR8_BURXY</name>
<gene>
    <name evidence="2" type="ORF">BXYJ_LOCUS3576</name>
</gene>
<proteinExistence type="predicted"/>
<evidence type="ECO:0000256" key="1">
    <source>
        <dbReference type="SAM" id="MobiDB-lite"/>
    </source>
</evidence>
<feature type="region of interest" description="Disordered" evidence="1">
    <location>
        <begin position="153"/>
        <end position="191"/>
    </location>
</feature>
<comment type="caution">
    <text evidence="2">The sequence shown here is derived from an EMBL/GenBank/DDBJ whole genome shotgun (WGS) entry which is preliminary data.</text>
</comment>
<feature type="compositionally biased region" description="Low complexity" evidence="1">
    <location>
        <begin position="547"/>
        <end position="560"/>
    </location>
</feature>
<feature type="region of interest" description="Disordered" evidence="1">
    <location>
        <begin position="38"/>
        <end position="72"/>
    </location>
</feature>
<dbReference type="AlphaFoldDB" id="A0A7I8WPR8"/>
<dbReference type="SMR" id="A0A7I8WPR8"/>
<evidence type="ECO:0000313" key="3">
    <source>
        <dbReference type="Proteomes" id="UP000659654"/>
    </source>
</evidence>
<keyword evidence="3" id="KW-1185">Reference proteome</keyword>
<evidence type="ECO:0000313" key="2">
    <source>
        <dbReference type="EMBL" id="CAD5214531.1"/>
    </source>
</evidence>
<sequence>MTSMSMSMYPNTYGASYRSVAFGTWKVGEARQFSDRYKRHRTPELSANERINKNLTADTSAASQDTESPSTSKALTQSLSCAQLDVFIKTDHSNLLSLNFKSRTCETQRKFKKVPLERQETLDYFEDCDTTKPEGYRVSELSVDTKPINSAKTRPQVNSQLQKTPSGRITINPLTKSRSSSSPFKQSQNLSEAEKDLIKQFGAAELYGTLKSPKRSCPESPRMEPFARKERAMSLAPALQQSTDMFSASEYSRYCHGANNTMTMSCCNYENVLLDPSFQARADLNRSMDALNDRIIHYPQPIAGHFAYIPPTKPRTVSQFGGRSLAEVLGKRRMVQLPVGGTLGRTFYPAPARRTPLNLQQAFQPPPTPLKPREFVVDPHFGDGLRHRAKSLENTNRINATPAKLKRAQSKQSGAAGVEEKSALQHAKNFLRRLYNTSTLRLKPEKTAKNGKIDPSERFKTATSPFYEMRLPQPEERPFLPYNIRYEVEDDVESGTEEVSGYVEEDCSVIYNNSHLLNTPASTSSGSSALNHSSPDEGVFSGCEDGSTVSSSRSSDHSFSNILSNRSPRQSQIASNRPSSGMSSASSTAMHSALSSSSISSPAAKRPADIKEEEGQDGTFKNWNQLFDHLRKEITEMRARDQEILENLMTIEEEIRVVKHNQAV</sequence>
<feature type="compositionally biased region" description="Polar residues" evidence="1">
    <location>
        <begin position="153"/>
        <end position="169"/>
    </location>
</feature>
<feature type="compositionally biased region" description="Polar residues" evidence="1">
    <location>
        <begin position="53"/>
        <end position="72"/>
    </location>
</feature>
<reference evidence="2" key="1">
    <citation type="submission" date="2020-09" db="EMBL/GenBank/DDBJ databases">
        <authorList>
            <person name="Kikuchi T."/>
        </authorList>
    </citation>
    <scope>NUCLEOTIDE SEQUENCE</scope>
    <source>
        <strain evidence="2">Ka4C1</strain>
    </source>
</reference>
<organism evidence="2 3">
    <name type="scientific">Bursaphelenchus xylophilus</name>
    <name type="common">Pinewood nematode worm</name>
    <name type="synonym">Aphelenchoides xylophilus</name>
    <dbReference type="NCBI Taxonomy" id="6326"/>
    <lineage>
        <taxon>Eukaryota</taxon>
        <taxon>Metazoa</taxon>
        <taxon>Ecdysozoa</taxon>
        <taxon>Nematoda</taxon>
        <taxon>Chromadorea</taxon>
        <taxon>Rhabditida</taxon>
        <taxon>Tylenchina</taxon>
        <taxon>Tylenchomorpha</taxon>
        <taxon>Aphelenchoidea</taxon>
        <taxon>Aphelenchoididae</taxon>
        <taxon>Bursaphelenchus</taxon>
    </lineage>
</organism>
<accession>A0A7I8WPR8</accession>
<dbReference type="OrthoDB" id="5877602at2759"/>
<feature type="compositionally biased region" description="Low complexity" evidence="1">
    <location>
        <begin position="574"/>
        <end position="604"/>
    </location>
</feature>
<dbReference type="EMBL" id="CAJFCV020000002">
    <property type="protein sequence ID" value="CAG9095093.1"/>
    <property type="molecule type" value="Genomic_DNA"/>
</dbReference>
<dbReference type="EMBL" id="CAJFDI010000002">
    <property type="protein sequence ID" value="CAD5214531.1"/>
    <property type="molecule type" value="Genomic_DNA"/>
</dbReference>
<feature type="compositionally biased region" description="Low complexity" evidence="1">
    <location>
        <begin position="172"/>
        <end position="191"/>
    </location>
</feature>
<feature type="compositionally biased region" description="Polar residues" evidence="1">
    <location>
        <begin position="561"/>
        <end position="573"/>
    </location>
</feature>
<feature type="region of interest" description="Disordered" evidence="1">
    <location>
        <begin position="521"/>
        <end position="617"/>
    </location>
</feature>